<protein>
    <submittedName>
        <fullName evidence="1">Uncharacterized protein</fullName>
    </submittedName>
</protein>
<organism evidence="1 2">
    <name type="scientific">Heracleum sosnowskyi</name>
    <dbReference type="NCBI Taxonomy" id="360622"/>
    <lineage>
        <taxon>Eukaryota</taxon>
        <taxon>Viridiplantae</taxon>
        <taxon>Streptophyta</taxon>
        <taxon>Embryophyta</taxon>
        <taxon>Tracheophyta</taxon>
        <taxon>Spermatophyta</taxon>
        <taxon>Magnoliopsida</taxon>
        <taxon>eudicotyledons</taxon>
        <taxon>Gunneridae</taxon>
        <taxon>Pentapetalae</taxon>
        <taxon>asterids</taxon>
        <taxon>campanulids</taxon>
        <taxon>Apiales</taxon>
        <taxon>Apiaceae</taxon>
        <taxon>Apioideae</taxon>
        <taxon>apioid superclade</taxon>
        <taxon>Tordylieae</taxon>
        <taxon>Tordyliinae</taxon>
        <taxon>Heracleum</taxon>
    </lineage>
</organism>
<dbReference type="EMBL" id="JAUIZM010000006">
    <property type="protein sequence ID" value="KAK1377786.1"/>
    <property type="molecule type" value="Genomic_DNA"/>
</dbReference>
<reference evidence="1" key="1">
    <citation type="submission" date="2023-02" db="EMBL/GenBank/DDBJ databases">
        <title>Genome of toxic invasive species Heracleum sosnowskyi carries increased number of genes despite the absence of recent whole-genome duplications.</title>
        <authorList>
            <person name="Schelkunov M."/>
            <person name="Shtratnikova V."/>
            <person name="Makarenko M."/>
            <person name="Klepikova A."/>
            <person name="Omelchenko D."/>
            <person name="Novikova G."/>
            <person name="Obukhova E."/>
            <person name="Bogdanov V."/>
            <person name="Penin A."/>
            <person name="Logacheva M."/>
        </authorList>
    </citation>
    <scope>NUCLEOTIDE SEQUENCE</scope>
    <source>
        <strain evidence="1">Hsosn_3</strain>
        <tissue evidence="1">Leaf</tissue>
    </source>
</reference>
<evidence type="ECO:0000313" key="1">
    <source>
        <dbReference type="EMBL" id="KAK1377786.1"/>
    </source>
</evidence>
<comment type="caution">
    <text evidence="1">The sequence shown here is derived from an EMBL/GenBank/DDBJ whole genome shotgun (WGS) entry which is preliminary data.</text>
</comment>
<evidence type="ECO:0000313" key="2">
    <source>
        <dbReference type="Proteomes" id="UP001237642"/>
    </source>
</evidence>
<gene>
    <name evidence="1" type="ORF">POM88_024530</name>
</gene>
<proteinExistence type="predicted"/>
<dbReference type="Proteomes" id="UP001237642">
    <property type="component" value="Unassembled WGS sequence"/>
</dbReference>
<reference evidence="1" key="2">
    <citation type="submission" date="2023-05" db="EMBL/GenBank/DDBJ databases">
        <authorList>
            <person name="Schelkunov M.I."/>
        </authorList>
    </citation>
    <scope>NUCLEOTIDE SEQUENCE</scope>
    <source>
        <strain evidence="1">Hsosn_3</strain>
        <tissue evidence="1">Leaf</tissue>
    </source>
</reference>
<keyword evidence="2" id="KW-1185">Reference proteome</keyword>
<dbReference type="AlphaFoldDB" id="A0AAD8I384"/>
<accession>A0AAD8I384</accession>
<sequence>MRGKDDLIYGFDEFILLLSLHALNSQQLVNQISGLASEQIFSTGLLLTMNNVEEQASSFFIGICIGYFQALLGFSWDSVANDYKLLAISSGRSSSCTHSNGLVYSSRTNCWSNIADPPVVYGLKVPSVIVKGIPYWKCSAILKFEVRNNEFNCFTVSKDVGKHNNLANLNDCLARIEFAGKTDSMVGVRCSQLISRRTLFYHAPRV</sequence>
<name>A0AAD8I384_9APIA</name>